<proteinExistence type="predicted"/>
<evidence type="ECO:0000313" key="2">
    <source>
        <dbReference type="Proteomes" id="UP001281147"/>
    </source>
</evidence>
<name>A0ACC3NX89_9PEZI</name>
<gene>
    <name evidence="1" type="ORF">LTR37_001400</name>
</gene>
<dbReference type="Proteomes" id="UP001281147">
    <property type="component" value="Unassembled WGS sequence"/>
</dbReference>
<accession>A0ACC3NX89</accession>
<keyword evidence="2" id="KW-1185">Reference proteome</keyword>
<protein>
    <submittedName>
        <fullName evidence="1">Uncharacterized protein</fullName>
    </submittedName>
</protein>
<reference evidence="1" key="1">
    <citation type="submission" date="2023-07" db="EMBL/GenBank/DDBJ databases">
        <title>Black Yeasts Isolated from many extreme environments.</title>
        <authorList>
            <person name="Coleine C."/>
            <person name="Stajich J.E."/>
            <person name="Selbmann L."/>
        </authorList>
    </citation>
    <scope>NUCLEOTIDE SEQUENCE</scope>
    <source>
        <strain evidence="1">CCFEE 5714</strain>
    </source>
</reference>
<sequence>MTVRITRAAAKRNLALILERKLLLAERSLEELAGRIIKLPDELQLEILMHLAALPTGQEIRVREELQPKAHEVLMKTATFHLHAAFHHVNVNDHPNQYSGRLRPLAPRSINGTPTSTTDYAGIRSQLRKLYLSIEIHDVEPLAKKEVYYPRNLYDAQDHMPYLKNWLPQLKTLHVVVDTADCGLNNRIRRKQYLAREDRQYHDRFTDMLTETFRLRGRMLSMSDVEITVLVQMHDFDEVLEVTALHGKNFMKIPGQDMMDLYRTTAVDLGII</sequence>
<organism evidence="1 2">
    <name type="scientific">Vermiconidia calcicola</name>
    <dbReference type="NCBI Taxonomy" id="1690605"/>
    <lineage>
        <taxon>Eukaryota</taxon>
        <taxon>Fungi</taxon>
        <taxon>Dikarya</taxon>
        <taxon>Ascomycota</taxon>
        <taxon>Pezizomycotina</taxon>
        <taxon>Dothideomycetes</taxon>
        <taxon>Dothideomycetidae</taxon>
        <taxon>Mycosphaerellales</taxon>
        <taxon>Extremaceae</taxon>
        <taxon>Vermiconidia</taxon>
    </lineage>
</organism>
<comment type="caution">
    <text evidence="1">The sequence shown here is derived from an EMBL/GenBank/DDBJ whole genome shotgun (WGS) entry which is preliminary data.</text>
</comment>
<evidence type="ECO:0000313" key="1">
    <source>
        <dbReference type="EMBL" id="KAK3723916.1"/>
    </source>
</evidence>
<dbReference type="EMBL" id="JAUTXU010000007">
    <property type="protein sequence ID" value="KAK3723916.1"/>
    <property type="molecule type" value="Genomic_DNA"/>
</dbReference>